<evidence type="ECO:0000313" key="3">
    <source>
        <dbReference type="EMBL" id="MBD2756836.1"/>
    </source>
</evidence>
<comment type="caution">
    <text evidence="3">The sequence shown here is derived from an EMBL/GenBank/DDBJ whole genome shotgun (WGS) entry which is preliminary data.</text>
</comment>
<dbReference type="AlphaFoldDB" id="A0A927GGG0"/>
<feature type="domain" description="DUF3592" evidence="2">
    <location>
        <begin position="50"/>
        <end position="106"/>
    </location>
</feature>
<evidence type="ECO:0000259" key="2">
    <source>
        <dbReference type="Pfam" id="PF12158"/>
    </source>
</evidence>
<dbReference type="RefSeq" id="WP_191042453.1">
    <property type="nucleotide sequence ID" value="NZ_JACXAA010000014.1"/>
</dbReference>
<keyword evidence="4" id="KW-1185">Reference proteome</keyword>
<name>A0A927GGG0_9BACT</name>
<reference evidence="3" key="1">
    <citation type="submission" date="2020-09" db="EMBL/GenBank/DDBJ databases">
        <authorList>
            <person name="Kim M.K."/>
        </authorList>
    </citation>
    <scope>NUCLEOTIDE SEQUENCE</scope>
    <source>
        <strain evidence="3">BT704</strain>
    </source>
</reference>
<dbReference type="EMBL" id="JACXAA010000014">
    <property type="protein sequence ID" value="MBD2756836.1"/>
    <property type="molecule type" value="Genomic_DNA"/>
</dbReference>
<evidence type="ECO:0000313" key="4">
    <source>
        <dbReference type="Proteomes" id="UP000653797"/>
    </source>
</evidence>
<proteinExistence type="predicted"/>
<protein>
    <submittedName>
        <fullName evidence="3">DUF3592 domain-containing protein</fullName>
    </submittedName>
</protein>
<keyword evidence="1" id="KW-0812">Transmembrane</keyword>
<keyword evidence="1" id="KW-0472">Membrane</keyword>
<dbReference type="Proteomes" id="UP000653797">
    <property type="component" value="Unassembled WGS sequence"/>
</dbReference>
<gene>
    <name evidence="3" type="ORF">IC230_28410</name>
</gene>
<dbReference type="InterPro" id="IPR021994">
    <property type="entry name" value="DUF3592"/>
</dbReference>
<dbReference type="Pfam" id="PF12158">
    <property type="entry name" value="DUF3592"/>
    <property type="match status" value="1"/>
</dbReference>
<keyword evidence="1" id="KW-1133">Transmembrane helix</keyword>
<sequence>MKLPTGELFVTFFFLVGITLWGTAYSSYQRHQQVVKNGASAKGLVVGLHRVKRHGYSLAPSIRYQVYDGRELVFHSSEGQNPPVYQIGDEVTLYYNPLQPENVWLADNYLMVYVLAGIGALFLLVSVWEIRESTVIIWKWMDNS</sequence>
<evidence type="ECO:0000256" key="1">
    <source>
        <dbReference type="SAM" id="Phobius"/>
    </source>
</evidence>
<accession>A0A927GGG0</accession>
<organism evidence="3 4">
    <name type="scientific">Spirosoma validum</name>
    <dbReference type="NCBI Taxonomy" id="2771355"/>
    <lineage>
        <taxon>Bacteria</taxon>
        <taxon>Pseudomonadati</taxon>
        <taxon>Bacteroidota</taxon>
        <taxon>Cytophagia</taxon>
        <taxon>Cytophagales</taxon>
        <taxon>Cytophagaceae</taxon>
        <taxon>Spirosoma</taxon>
    </lineage>
</organism>
<feature type="transmembrane region" description="Helical" evidence="1">
    <location>
        <begin position="110"/>
        <end position="130"/>
    </location>
</feature>